<evidence type="ECO:0000313" key="2">
    <source>
        <dbReference type="Proteomes" id="UP000238180"/>
    </source>
</evidence>
<protein>
    <submittedName>
        <fullName evidence="1">Uncharacterized protein</fullName>
    </submittedName>
</protein>
<proteinExistence type="predicted"/>
<dbReference type="EMBL" id="OLKH01000037">
    <property type="protein sequence ID" value="SPE76116.1"/>
    <property type="molecule type" value="Genomic_DNA"/>
</dbReference>
<dbReference type="Proteomes" id="UP000238180">
    <property type="component" value="Unassembled WGS sequence"/>
</dbReference>
<sequence length="274" mass="30171">MHARELEGMETAFDFRFERRQRRYLSGEISHEQYMSEVKAEASGAIAGAIIISAIYTGGRTLPLLRTLFSGAVLHFTRNQLLYIGGANTATGLAVGFLDESGTIDSPGPIDDFARTTKLIVGNFIKSKFTPKFTIIASKLDYALGEGSTVSKNLASATLREIDNMAKSMLRGEYFKRNGIDNEEKLIGLASQAFENGITTVEKHVTKYGEEFTKQTTLKDGTAVNVNFIIDKPGELPRVSSFSIPATNRKDVLKPKVHELREKARKLGNANLSE</sequence>
<name>A0A2N9P6Y8_9FLAO</name>
<reference evidence="1 2" key="1">
    <citation type="submission" date="2018-02" db="EMBL/GenBank/DDBJ databases">
        <authorList>
            <person name="Cohen D.B."/>
            <person name="Kent A.D."/>
        </authorList>
    </citation>
    <scope>NUCLEOTIDE SEQUENCE [LARGE SCALE GENOMIC DNA]</scope>
    <source>
        <strain evidence="1">CIP109753</strain>
    </source>
</reference>
<dbReference type="AlphaFoldDB" id="A0A2N9P6Y8"/>
<evidence type="ECO:0000313" key="1">
    <source>
        <dbReference type="EMBL" id="SPE76116.1"/>
    </source>
</evidence>
<accession>A0A2N9P6Y8</accession>
<organism evidence="1 2">
    <name type="scientific">Flavobacterium columnare</name>
    <dbReference type="NCBI Taxonomy" id="996"/>
    <lineage>
        <taxon>Bacteria</taxon>
        <taxon>Pseudomonadati</taxon>
        <taxon>Bacteroidota</taxon>
        <taxon>Flavobacteriia</taxon>
        <taxon>Flavobacteriales</taxon>
        <taxon>Flavobacteriaceae</taxon>
        <taxon>Flavobacterium</taxon>
    </lineage>
</organism>
<gene>
    <name evidence="1" type="ORF">FLACOL_00094</name>
</gene>